<dbReference type="SMART" id="SM00149">
    <property type="entry name" value="PLCYc"/>
    <property type="match status" value="1"/>
</dbReference>
<protein>
    <recommendedName>
        <fullName evidence="1 6">Phosphoinositide phospholipase C</fullName>
        <ecNumber evidence="1 6">3.1.4.11</ecNumber>
    </recommendedName>
</protein>
<evidence type="ECO:0000256" key="2">
    <source>
        <dbReference type="ARBA" id="ARBA00022801"/>
    </source>
</evidence>
<dbReference type="InterPro" id="IPR015359">
    <property type="entry name" value="PLC_EF-hand-like"/>
</dbReference>
<dbReference type="InterPro" id="IPR001711">
    <property type="entry name" value="PLipase_C_Pinositol-sp_Y"/>
</dbReference>
<evidence type="ECO:0000256" key="7">
    <source>
        <dbReference type="SAM" id="Coils"/>
    </source>
</evidence>
<dbReference type="EMBL" id="CP111022">
    <property type="protein sequence ID" value="WAR19423.1"/>
    <property type="molecule type" value="Genomic_DNA"/>
</dbReference>
<keyword evidence="4 6" id="KW-0443">Lipid metabolism</keyword>
<dbReference type="CDD" id="cd00275">
    <property type="entry name" value="C2_PLC_like"/>
    <property type="match status" value="1"/>
</dbReference>
<accession>A0ABY7FB80</accession>
<dbReference type="SUPFAM" id="SSF47473">
    <property type="entry name" value="EF-hand"/>
    <property type="match status" value="1"/>
</dbReference>
<dbReference type="Pfam" id="PF00388">
    <property type="entry name" value="PI-PLC-X"/>
    <property type="match status" value="1"/>
</dbReference>
<dbReference type="InterPro" id="IPR000909">
    <property type="entry name" value="PLipase_C_PInositol-sp_X_dom"/>
</dbReference>
<keyword evidence="5" id="KW-0807">Transducer</keyword>
<dbReference type="EC" id="3.1.4.11" evidence="1 6"/>
<feature type="non-terminal residue" evidence="10">
    <location>
        <position position="1"/>
    </location>
</feature>
<dbReference type="PANTHER" id="PTHR10336:SF36">
    <property type="entry name" value="1-PHOSPHATIDYLINOSITOL 4,5-BISPHOSPHATE PHOSPHODIESTERASE BETA-4"/>
    <property type="match status" value="1"/>
</dbReference>
<keyword evidence="2 6" id="KW-0378">Hydrolase</keyword>
<dbReference type="CDD" id="cd08591">
    <property type="entry name" value="PI-PLCc_beta"/>
    <property type="match status" value="1"/>
</dbReference>
<evidence type="ECO:0000313" key="10">
    <source>
        <dbReference type="EMBL" id="WAR19423.1"/>
    </source>
</evidence>
<dbReference type="Pfam" id="PF09279">
    <property type="entry name" value="EF-hand_like"/>
    <property type="match status" value="1"/>
</dbReference>
<keyword evidence="3 6" id="KW-0442">Lipid degradation</keyword>
<dbReference type="Gene3D" id="3.30.160.60">
    <property type="entry name" value="Classic Zinc Finger"/>
    <property type="match status" value="1"/>
</dbReference>
<dbReference type="Gene3D" id="1.10.238.10">
    <property type="entry name" value="EF-hand"/>
    <property type="match status" value="1"/>
</dbReference>
<comment type="catalytic activity">
    <reaction evidence="6">
        <text>a 1,2-diacyl-sn-glycero-3-phospho-(1D-myo-inositol-4,5-bisphosphate) + H2O = 1D-myo-inositol 1,4,5-trisphosphate + a 1,2-diacyl-sn-glycerol + H(+)</text>
        <dbReference type="Rhea" id="RHEA:33179"/>
        <dbReference type="ChEBI" id="CHEBI:15377"/>
        <dbReference type="ChEBI" id="CHEBI:15378"/>
        <dbReference type="ChEBI" id="CHEBI:17815"/>
        <dbReference type="ChEBI" id="CHEBI:58456"/>
        <dbReference type="ChEBI" id="CHEBI:203600"/>
        <dbReference type="EC" id="3.1.4.11"/>
    </reaction>
</comment>
<gene>
    <name evidence="10" type="ORF">MAR_001261</name>
</gene>
<feature type="compositionally biased region" description="Basic and acidic residues" evidence="8">
    <location>
        <begin position="300"/>
        <end position="320"/>
    </location>
</feature>
<feature type="region of interest" description="Disordered" evidence="8">
    <location>
        <begin position="275"/>
        <end position="324"/>
    </location>
</feature>
<feature type="coiled-coil region" evidence="7">
    <location>
        <begin position="775"/>
        <end position="802"/>
    </location>
</feature>
<evidence type="ECO:0000313" key="11">
    <source>
        <dbReference type="Proteomes" id="UP001164746"/>
    </source>
</evidence>
<dbReference type="SUPFAM" id="SSF51695">
    <property type="entry name" value="PLC-like phosphodiesterases"/>
    <property type="match status" value="1"/>
</dbReference>
<dbReference type="InterPro" id="IPR000008">
    <property type="entry name" value="C2_dom"/>
</dbReference>
<dbReference type="Gene3D" id="2.60.40.150">
    <property type="entry name" value="C2 domain"/>
    <property type="match status" value="1"/>
</dbReference>
<evidence type="ECO:0000256" key="4">
    <source>
        <dbReference type="ARBA" id="ARBA00023098"/>
    </source>
</evidence>
<evidence type="ECO:0000256" key="8">
    <source>
        <dbReference type="SAM" id="MobiDB-lite"/>
    </source>
</evidence>
<dbReference type="PRINTS" id="PR00390">
    <property type="entry name" value="PHPHLIPASEC"/>
</dbReference>
<evidence type="ECO:0000256" key="6">
    <source>
        <dbReference type="RuleBase" id="RU361133"/>
    </source>
</evidence>
<name>A0ABY7FB80_MYAAR</name>
<keyword evidence="7" id="KW-0175">Coiled coil</keyword>
<dbReference type="Proteomes" id="UP001164746">
    <property type="component" value="Chromosome 11"/>
</dbReference>
<feature type="domain" description="PI-PLC Y-box" evidence="9">
    <location>
        <begin position="369"/>
        <end position="485"/>
    </location>
</feature>
<dbReference type="InterPro" id="IPR001192">
    <property type="entry name" value="PI-PLC_fam"/>
</dbReference>
<dbReference type="InterPro" id="IPR035892">
    <property type="entry name" value="C2_domain_sf"/>
</dbReference>
<dbReference type="InterPro" id="IPR011992">
    <property type="entry name" value="EF-hand-dom_pair"/>
</dbReference>
<proteinExistence type="predicted"/>
<dbReference type="CDD" id="cd19757">
    <property type="entry name" value="Bbox1"/>
    <property type="match status" value="1"/>
</dbReference>
<dbReference type="Gene3D" id="1.20.1230.10">
    <property type="entry name" value="Phospholipase C beta, distal C-terminal domain"/>
    <property type="match status" value="1"/>
</dbReference>
<dbReference type="InterPro" id="IPR017946">
    <property type="entry name" value="PLC-like_Pdiesterase_TIM-brl"/>
</dbReference>
<dbReference type="PROSITE" id="PS50007">
    <property type="entry name" value="PIPLC_X_DOMAIN"/>
    <property type="match status" value="1"/>
</dbReference>
<evidence type="ECO:0000259" key="9">
    <source>
        <dbReference type="PROSITE" id="PS50008"/>
    </source>
</evidence>
<dbReference type="SUPFAM" id="SSF49562">
    <property type="entry name" value="C2 domain (Calcium/lipid-binding domain, CaLB)"/>
    <property type="match status" value="1"/>
</dbReference>
<dbReference type="PANTHER" id="PTHR10336">
    <property type="entry name" value="PHOSPHOINOSITIDE-SPECIFIC PHOSPHOLIPASE C FAMILY PROTEIN"/>
    <property type="match status" value="1"/>
</dbReference>
<keyword evidence="11" id="KW-1185">Reference proteome</keyword>
<dbReference type="SUPFAM" id="SSF69989">
    <property type="entry name" value="C-terminal domain of PLC-beta"/>
    <property type="match status" value="1"/>
</dbReference>
<feature type="coiled-coil region" evidence="7">
    <location>
        <begin position="951"/>
        <end position="985"/>
    </location>
</feature>
<evidence type="ECO:0000256" key="5">
    <source>
        <dbReference type="ARBA" id="ARBA00023224"/>
    </source>
</evidence>
<dbReference type="PIRSF" id="PIRSF000956">
    <property type="entry name" value="PLC-beta"/>
    <property type="match status" value="1"/>
</dbReference>
<dbReference type="InterPro" id="IPR016280">
    <property type="entry name" value="PLC-beta"/>
</dbReference>
<evidence type="ECO:0000256" key="1">
    <source>
        <dbReference type="ARBA" id="ARBA00012368"/>
    </source>
</evidence>
<dbReference type="Gene3D" id="3.20.20.190">
    <property type="entry name" value="Phosphatidylinositol (PI) phosphodiesterase"/>
    <property type="match status" value="1"/>
</dbReference>
<sequence length="1018" mass="116942">SRGRSYLTDEILKEFCNEKQRDPRLNEILFPEYDLKSVCKLIQTYETDPDYKNKNWLSLDGFCRYLMSDDNAPVFLDRLDIYQDMDQPLSHYYINSSHNTYLTGRQFGGRSSVEMYRQVLLAGCRCVELDCWDGRNEDQEPIITHGKAMCTDILFKDVIQAIQETAFVTSEYPVILSFENHCSKFQQYKMSRYCEEILGDLLLKSNLPDYPLEPGFPLPCPSTLKKKILIKNKRLKPEVEKRQMELFLKGQDQDAINDDAPGEDPMVVAEAIDGEAGPINDDDSSSTSSDSPITELPPSKPERDRDLDPTKASTDTDPHPEYMMAKTPDSIEEDELSIKVKGALTADEVAALMSNYHYIGATTNIHPCLSALVNYAQPVKFQGFDIAEERCVHYHMSSFNENTGLGYLKTQAVEFVNYNKRQMSRIYPKGGRVDSSNYMPQIFWNAGCQMVALNFQTPDLAMQLNQGKFEYNGNCGYLLKPDFMRRPDREFDPFSESPISGVIAACCTVQVDMYGLPTDTIRKEFKTRSVPANGLNPVYNAEEFVFRKVVLPDLAVLRIAVFEDQGRMIGQRILPLDGLQAGYRHIPLRTEGNFPLPLPTVFCCISLKTYVPEEFQAQHFCPGCEHYLCDKCVKMHGDYFKKHVVYGRKDIQKWVGFPMDRCVQYGDKVSVHCDDHQELCCRACVALNHRLCSSINIVSSLFKPQLQPTNQIVKMGIDEKDIGEIPIVAKRHPSAGNGKVLAVSQNSTDGSRLKKEDEPFEAVHRETLKYDKVYQKLLKKQAKELEMLKKKHQKERSAMQRQHCIIVDKLVAGQDKEKMASEKLVEKLIKKKASDESKSTQQEKVVTLTNDHRDQVHQMVVDQTREWSDMVLTQLTEEHDLRKEHILQQDRCLVKLLVDVQAAQQKELAVKQERVNKDLKALQAKQSVESSKSVMNDKSIKNKAERERRFREINENNMKKFIEERRRLEEKHVKKTKQLEKFHQEQLEKFAKDTAKDLDMADMVRTEALFATKPETDV</sequence>
<dbReference type="PROSITE" id="PS50008">
    <property type="entry name" value="PIPLC_Y_DOMAIN"/>
    <property type="match status" value="1"/>
</dbReference>
<dbReference type="Pfam" id="PF00387">
    <property type="entry name" value="PI-PLC-Y"/>
    <property type="match status" value="1"/>
</dbReference>
<evidence type="ECO:0000256" key="3">
    <source>
        <dbReference type="ARBA" id="ARBA00022963"/>
    </source>
</evidence>
<reference evidence="10" key="1">
    <citation type="submission" date="2022-11" db="EMBL/GenBank/DDBJ databases">
        <title>Centuries of genome instability and evolution in soft-shell clam transmissible cancer (bioRxiv).</title>
        <authorList>
            <person name="Hart S.F.M."/>
            <person name="Yonemitsu M.A."/>
            <person name="Giersch R.M."/>
            <person name="Beal B.F."/>
            <person name="Arriagada G."/>
            <person name="Davis B.W."/>
            <person name="Ostrander E.A."/>
            <person name="Goff S.P."/>
            <person name="Metzger M.J."/>
        </authorList>
    </citation>
    <scope>NUCLEOTIDE SEQUENCE</scope>
    <source>
        <strain evidence="10">MELC-2E11</strain>
        <tissue evidence="10">Siphon/mantle</tissue>
    </source>
</reference>
<dbReference type="InterPro" id="IPR042531">
    <property type="entry name" value="PLC-beta_C_sf"/>
</dbReference>
<dbReference type="SMART" id="SM00148">
    <property type="entry name" value="PLCXc"/>
    <property type="match status" value="1"/>
</dbReference>
<organism evidence="10 11">
    <name type="scientific">Mya arenaria</name>
    <name type="common">Soft-shell clam</name>
    <dbReference type="NCBI Taxonomy" id="6604"/>
    <lineage>
        <taxon>Eukaryota</taxon>
        <taxon>Metazoa</taxon>
        <taxon>Spiralia</taxon>
        <taxon>Lophotrochozoa</taxon>
        <taxon>Mollusca</taxon>
        <taxon>Bivalvia</taxon>
        <taxon>Autobranchia</taxon>
        <taxon>Heteroconchia</taxon>
        <taxon>Euheterodonta</taxon>
        <taxon>Imparidentia</taxon>
        <taxon>Neoheterodontei</taxon>
        <taxon>Myida</taxon>
        <taxon>Myoidea</taxon>
        <taxon>Myidae</taxon>
        <taxon>Mya</taxon>
    </lineage>
</organism>
<dbReference type="SMART" id="SM00239">
    <property type="entry name" value="C2"/>
    <property type="match status" value="1"/>
</dbReference>